<feature type="domain" description="Thaumarchaeal output" evidence="2">
    <location>
        <begin position="110"/>
        <end position="290"/>
    </location>
</feature>
<dbReference type="PATRIC" id="fig|745411.4.peg.2646"/>
<evidence type="ECO:0000259" key="2">
    <source>
        <dbReference type="Pfam" id="PF18551"/>
    </source>
</evidence>
<keyword evidence="4" id="KW-1185">Reference proteome</keyword>
<dbReference type="Pfam" id="PF18551">
    <property type="entry name" value="TackOD1"/>
    <property type="match status" value="1"/>
</dbReference>
<dbReference type="Proteomes" id="UP000006755">
    <property type="component" value="Unassembled WGS sequence"/>
</dbReference>
<dbReference type="AlphaFoldDB" id="K2J7B4"/>
<protein>
    <recommendedName>
        <fullName evidence="5">GGDEF domain-containing protein</fullName>
    </recommendedName>
</protein>
<gene>
    <name evidence="3" type="ORF">B3C1_13419</name>
</gene>
<dbReference type="InterPro" id="IPR000160">
    <property type="entry name" value="GGDEF_dom"/>
</dbReference>
<dbReference type="InterPro" id="IPR043128">
    <property type="entry name" value="Rev_trsase/Diguanyl_cyclase"/>
</dbReference>
<name>K2J7B4_9GAMM</name>
<dbReference type="STRING" id="745411.B3C1_13419"/>
<evidence type="ECO:0000313" key="4">
    <source>
        <dbReference type="Proteomes" id="UP000006755"/>
    </source>
</evidence>
<evidence type="ECO:0000259" key="1">
    <source>
        <dbReference type="Pfam" id="PF00990"/>
    </source>
</evidence>
<comment type="caution">
    <text evidence="3">The sequence shown here is derived from an EMBL/GenBank/DDBJ whole genome shotgun (WGS) entry which is preliminary data.</text>
</comment>
<sequence>MPVPAPSILWIGTAPATLPPNCQWQADWQALEEVPADLDGLVLALSEPEQDQALMAIRAHPQLWLLPLFVQGASPLSGHLADGRFGPQRLESLSLFAQRRQSLKLDPNQGLTEKLAAFLWVHPEFELLPRPLPSAPELYDYPLLEAWDPSRQDELMWLAMLERDKVLTSTGLVDRVRYCAQCQSGHLNYLETCPQCSSIDVEPESALHCFTCGHVAAQDQFLRKGRLICPNCLTQLRHIGSDYDRPMENLVCRSCKAHFVDGDVMARCLSCGHSNHPDDLLQRQVFKFKLGDQGVRMARHGHSHGLLAPQLGETVPPQHFHWLLSWTNRLAQRHQLSHLFMAIHCNNLEAYLAEHGELRTFTLIDTLLNRLRNILRSTDVVTAYGQDMLCFLLPLTHEDSTEVLRKKLLEVQDQQQEDGLTFSFLVRDLPEADIGDAPDLWLAQQLNAFNRP</sequence>
<proteinExistence type="predicted"/>
<feature type="domain" description="GGDEF" evidence="1">
    <location>
        <begin position="331"/>
        <end position="417"/>
    </location>
</feature>
<dbReference type="InterPro" id="IPR040572">
    <property type="entry name" value="TackOD1"/>
</dbReference>
<evidence type="ECO:0000313" key="3">
    <source>
        <dbReference type="EMBL" id="EKE70998.1"/>
    </source>
</evidence>
<reference evidence="3 4" key="1">
    <citation type="journal article" date="2012" name="J. Bacteriol.">
        <title>Genome Sequence of Gallaecimonas xiamenensis Type Strain 3-C-1.</title>
        <authorList>
            <person name="Lai Q."/>
            <person name="Wang L."/>
            <person name="Wang W."/>
            <person name="Shao Z."/>
        </authorList>
    </citation>
    <scope>NUCLEOTIDE SEQUENCE [LARGE SCALE GENOMIC DNA]</scope>
    <source>
        <strain evidence="3 4">3-C-1</strain>
    </source>
</reference>
<dbReference type="RefSeq" id="WP_008485471.1">
    <property type="nucleotide sequence ID" value="NZ_AMRI01000019.1"/>
</dbReference>
<dbReference type="eggNOG" id="COG3706">
    <property type="taxonomic scope" value="Bacteria"/>
</dbReference>
<dbReference type="Pfam" id="PF00990">
    <property type="entry name" value="GGDEF"/>
    <property type="match status" value="1"/>
</dbReference>
<dbReference type="SUPFAM" id="SSF55073">
    <property type="entry name" value="Nucleotide cyclase"/>
    <property type="match status" value="1"/>
</dbReference>
<dbReference type="InterPro" id="IPR029787">
    <property type="entry name" value="Nucleotide_cyclase"/>
</dbReference>
<accession>K2J7B4</accession>
<organism evidence="3 4">
    <name type="scientific">Gallaecimonas xiamenensis 3-C-1</name>
    <dbReference type="NCBI Taxonomy" id="745411"/>
    <lineage>
        <taxon>Bacteria</taxon>
        <taxon>Pseudomonadati</taxon>
        <taxon>Pseudomonadota</taxon>
        <taxon>Gammaproteobacteria</taxon>
        <taxon>Enterobacterales</taxon>
        <taxon>Gallaecimonadaceae</taxon>
        <taxon>Gallaecimonas</taxon>
    </lineage>
</organism>
<evidence type="ECO:0008006" key="5">
    <source>
        <dbReference type="Google" id="ProtNLM"/>
    </source>
</evidence>
<dbReference type="EMBL" id="AMRI01000019">
    <property type="protein sequence ID" value="EKE70998.1"/>
    <property type="molecule type" value="Genomic_DNA"/>
</dbReference>
<dbReference type="Gene3D" id="3.30.70.270">
    <property type="match status" value="1"/>
</dbReference>